<reference evidence="1 2" key="1">
    <citation type="submission" date="2016-07" db="EMBL/GenBank/DDBJ databases">
        <title>Pervasive Adenine N6-methylation of Active Genes in Fungi.</title>
        <authorList>
            <consortium name="DOE Joint Genome Institute"/>
            <person name="Mondo S.J."/>
            <person name="Dannebaum R.O."/>
            <person name="Kuo R.C."/>
            <person name="Labutti K."/>
            <person name="Haridas S."/>
            <person name="Kuo A."/>
            <person name="Salamov A."/>
            <person name="Ahrendt S.R."/>
            <person name="Lipzen A."/>
            <person name="Sullivan W."/>
            <person name="Andreopoulos W.B."/>
            <person name="Clum A."/>
            <person name="Lindquist E."/>
            <person name="Daum C."/>
            <person name="Ramamoorthy G.K."/>
            <person name="Gryganskyi A."/>
            <person name="Culley D."/>
            <person name="Magnuson J.K."/>
            <person name="James T.Y."/>
            <person name="O'Malley M.A."/>
            <person name="Stajich J.E."/>
            <person name="Spatafora J.W."/>
            <person name="Visel A."/>
            <person name="Grigoriev I.V."/>
        </authorList>
    </citation>
    <scope>NUCLEOTIDE SEQUENCE [LARGE SCALE GENOMIC DNA]</scope>
    <source>
        <strain evidence="1 2">NRRL 3301</strain>
    </source>
</reference>
<evidence type="ECO:0000313" key="2">
    <source>
        <dbReference type="Proteomes" id="UP000242146"/>
    </source>
</evidence>
<keyword evidence="2" id="KW-1185">Reference proteome</keyword>
<dbReference type="Proteomes" id="UP000242146">
    <property type="component" value="Unassembled WGS sequence"/>
</dbReference>
<evidence type="ECO:0000313" key="1">
    <source>
        <dbReference type="EMBL" id="ORX50158.1"/>
    </source>
</evidence>
<accession>A0A1X2GD05</accession>
<gene>
    <name evidence="1" type="ORF">DM01DRAFT_200921</name>
</gene>
<dbReference type="AlphaFoldDB" id="A0A1X2GD05"/>
<name>A0A1X2GD05_9FUNG</name>
<protein>
    <submittedName>
        <fullName evidence="1">Uncharacterized protein</fullName>
    </submittedName>
</protein>
<dbReference type="EMBL" id="MCGT01000024">
    <property type="protein sequence ID" value="ORX50158.1"/>
    <property type="molecule type" value="Genomic_DNA"/>
</dbReference>
<comment type="caution">
    <text evidence="1">The sequence shown here is derived from an EMBL/GenBank/DDBJ whole genome shotgun (WGS) entry which is preliminary data.</text>
</comment>
<organism evidence="1 2">
    <name type="scientific">Hesseltinella vesiculosa</name>
    <dbReference type="NCBI Taxonomy" id="101127"/>
    <lineage>
        <taxon>Eukaryota</taxon>
        <taxon>Fungi</taxon>
        <taxon>Fungi incertae sedis</taxon>
        <taxon>Mucoromycota</taxon>
        <taxon>Mucoromycotina</taxon>
        <taxon>Mucoromycetes</taxon>
        <taxon>Mucorales</taxon>
        <taxon>Cunninghamellaceae</taxon>
        <taxon>Hesseltinella</taxon>
    </lineage>
</organism>
<proteinExistence type="predicted"/>
<sequence>MPWRHSWTLYATCNAAANPMLRMAHPDPDQCKIPHQISITLIALDARCGYVCRISQCRHHQNCVKTTRHGQQTVGILGAAKVAAIDRLNRRAQGRLARALMRTVNTSALFDTDWRPSLTEAAQILSQLVSVANKPISGQRKTTYSDSTRLHFWPGASIQMSTLG</sequence>